<gene>
    <name evidence="6" type="ORF">F7D14_21385</name>
</gene>
<comment type="cofactor">
    <cofactor evidence="1">
        <name>FAD</name>
        <dbReference type="ChEBI" id="CHEBI:57692"/>
    </cofactor>
</comment>
<feature type="domain" description="FAD-binding" evidence="5">
    <location>
        <begin position="6"/>
        <end position="357"/>
    </location>
</feature>
<dbReference type="SUPFAM" id="SSF51905">
    <property type="entry name" value="FAD/NAD(P)-binding domain"/>
    <property type="match status" value="1"/>
</dbReference>
<accession>A0A6B8MBV0</accession>
<evidence type="ECO:0000313" key="7">
    <source>
        <dbReference type="Proteomes" id="UP000422569"/>
    </source>
</evidence>
<dbReference type="NCBIfam" id="NF045577">
    <property type="entry name" value="FAD_mono_MbnF"/>
    <property type="match status" value="1"/>
</dbReference>
<keyword evidence="3" id="KW-0274">FAD</keyword>
<dbReference type="KEGG" id="mpar:F7D14_21385"/>
<dbReference type="PANTHER" id="PTHR43004:SF19">
    <property type="entry name" value="BINDING MONOOXYGENASE, PUTATIVE (JCVI)-RELATED"/>
    <property type="match status" value="1"/>
</dbReference>
<dbReference type="RefSeq" id="WP_016921441.1">
    <property type="nucleotide sequence ID" value="NZ_CP044333.1"/>
</dbReference>
<dbReference type="PANTHER" id="PTHR43004">
    <property type="entry name" value="TRK SYSTEM POTASSIUM UPTAKE PROTEIN"/>
    <property type="match status" value="1"/>
</dbReference>
<evidence type="ECO:0000256" key="2">
    <source>
        <dbReference type="ARBA" id="ARBA00022630"/>
    </source>
</evidence>
<name>A0A6B8MBV0_9HYPH</name>
<dbReference type="InterPro" id="IPR050641">
    <property type="entry name" value="RIFMO-like"/>
</dbReference>
<dbReference type="EMBL" id="CP044333">
    <property type="protein sequence ID" value="QGN00127.1"/>
    <property type="molecule type" value="Genomic_DNA"/>
</dbReference>
<geneLocation type="plasmid" evidence="6">
    <name>unnamed2</name>
</geneLocation>
<evidence type="ECO:0000256" key="3">
    <source>
        <dbReference type="ARBA" id="ARBA00022827"/>
    </source>
</evidence>
<keyword evidence="6" id="KW-0503">Monooxygenase</keyword>
<dbReference type="InterPro" id="IPR036188">
    <property type="entry name" value="FAD/NAD-bd_sf"/>
</dbReference>
<dbReference type="GO" id="GO:0016709">
    <property type="term" value="F:oxidoreductase activity, acting on paired donors, with incorporation or reduction of molecular oxygen, NAD(P)H as one donor, and incorporation of one atom of oxygen"/>
    <property type="evidence" value="ECO:0007669"/>
    <property type="project" value="UniProtKB-ARBA"/>
</dbReference>
<evidence type="ECO:0000259" key="5">
    <source>
        <dbReference type="Pfam" id="PF01494"/>
    </source>
</evidence>
<dbReference type="PRINTS" id="PR00420">
    <property type="entry name" value="RNGMNOXGNASE"/>
</dbReference>
<evidence type="ECO:0000256" key="1">
    <source>
        <dbReference type="ARBA" id="ARBA00001974"/>
    </source>
</evidence>
<evidence type="ECO:0000256" key="4">
    <source>
        <dbReference type="SAM" id="MobiDB-lite"/>
    </source>
</evidence>
<proteinExistence type="predicted"/>
<keyword evidence="2" id="KW-0285">Flavoprotein</keyword>
<dbReference type="Gene3D" id="3.30.9.10">
    <property type="entry name" value="D-Amino Acid Oxidase, subunit A, domain 2"/>
    <property type="match status" value="1"/>
</dbReference>
<dbReference type="Pfam" id="PF01494">
    <property type="entry name" value="FAD_binding_3"/>
    <property type="match status" value="1"/>
</dbReference>
<evidence type="ECO:0000313" key="6">
    <source>
        <dbReference type="EMBL" id="QGN00127.1"/>
    </source>
</evidence>
<dbReference type="GO" id="GO:0071949">
    <property type="term" value="F:FAD binding"/>
    <property type="evidence" value="ECO:0007669"/>
    <property type="project" value="InterPro"/>
</dbReference>
<dbReference type="AlphaFoldDB" id="A0A6B8MBV0"/>
<dbReference type="Pfam" id="PF21274">
    <property type="entry name" value="Rng_hyd_C"/>
    <property type="match status" value="1"/>
</dbReference>
<keyword evidence="6" id="KW-0614">Plasmid</keyword>
<keyword evidence="6" id="KW-0560">Oxidoreductase</keyword>
<sequence>MTIHHVPVLIVGSGYAGLTAALMLSLRGVPCLLVERRATLCDHPRAHGLNLRSMELLRQVPGLEADLHRASRAAPGDNTVTIAKTVCGPVMKTMDSPGGFDTRRLSPTLMCSAGQDRVEPILLRHARMLGADIRFATELAAVSQDARGVRAALRDVASGEETTVASDYLVAGDGAGSAIRKSLGLDMAGIDGISHAVSILFEADLSIAMGGRGFLLCYLRHRDFTGAFVSCDDPDRGQLNIEYDPTREADSDFDVARCEKLVRAALGQPDLDVRILDVLPWRMSALLAERMSLGRVFLAGDAAHIMPPVGGLAGQTAIQDAVDIAWKLAMMIKGEADPALLDTYDAERRPVAQLSIARATENYVERLRQDRSDLSDAFGRVSNLDVAMSYRYRSPAISLEEPDDGSPTDDTMHPSGKPGTRLAHVLLMRDGAEISTHDLVGSNFVLLAGPLGSNWIEGARAITRRLPVPVMAYQIGVDLIDSSRLLLARTGIQPDGALLVRPDGFIAWRSLSCAADPTEALERAINSAACLAPMTHLRDPSVQRGEGFWVGTQIPERLHGE</sequence>
<keyword evidence="7" id="KW-1185">Reference proteome</keyword>
<feature type="region of interest" description="Disordered" evidence="4">
    <location>
        <begin position="397"/>
        <end position="417"/>
    </location>
</feature>
<reference evidence="6 7" key="1">
    <citation type="submission" date="2019-09" db="EMBL/GenBank/DDBJ databases">
        <title>Isolation and complete genome sequencing of Methylocystis species.</title>
        <authorList>
            <person name="Rumah B.L."/>
            <person name="Stead C.E."/>
            <person name="Stevens B.C."/>
            <person name="Minton N.P."/>
            <person name="Grosse-Honebrink A."/>
            <person name="Zhang Y."/>
        </authorList>
    </citation>
    <scope>NUCLEOTIDE SEQUENCE [LARGE SCALE GENOMIC DNA]</scope>
    <source>
        <strain evidence="6 7">BRCS2</strain>
        <plasmid evidence="6 7">unnamed2</plasmid>
    </source>
</reference>
<organism evidence="6 7">
    <name type="scientific">Methylocystis parvus</name>
    <dbReference type="NCBI Taxonomy" id="134"/>
    <lineage>
        <taxon>Bacteria</taxon>
        <taxon>Pseudomonadati</taxon>
        <taxon>Pseudomonadota</taxon>
        <taxon>Alphaproteobacteria</taxon>
        <taxon>Hyphomicrobiales</taxon>
        <taxon>Methylocystaceae</taxon>
        <taxon>Methylocystis</taxon>
    </lineage>
</organism>
<dbReference type="InterPro" id="IPR002938">
    <property type="entry name" value="FAD-bd"/>
</dbReference>
<dbReference type="InterPro" id="IPR054668">
    <property type="entry name" value="FAD_mono_MbnF"/>
</dbReference>
<protein>
    <submittedName>
        <fullName evidence="6">Monooxygenase</fullName>
    </submittedName>
</protein>
<dbReference type="Gene3D" id="3.40.30.120">
    <property type="match status" value="1"/>
</dbReference>
<dbReference type="Gene3D" id="3.50.50.60">
    <property type="entry name" value="FAD/NAD(P)-binding domain"/>
    <property type="match status" value="1"/>
</dbReference>
<dbReference type="Proteomes" id="UP000422569">
    <property type="component" value="Plasmid unnamed2"/>
</dbReference>